<proteinExistence type="predicted"/>
<sequence>MKSTLVLLATLAMGSGAAAQQQAPAYPLITHDPYFSIWSASDTLNSTATRHWTGATQSLNGLVKVDGVTYRVLGKLDNSYEGVVPTSEDQPYQVKYTETEPTTSWMDPAYDDQSWKTGTAPFSDNSGLSGTSWKSQDLWTRRTFDSAGLSAGNLQLKISHDDNITVYLNGDKIYEHNGWLNKYVYLPIPDAVKSKLKSTGNVLAVHIRNTAGGAFLDAGLSRQVEAPGDQGIEKAVQTSVNINATQTRYQFTCGKVNLTLTFTSPLLMSDLSLLSRPVSYISYKVVANDDATHQVQLYFGASTDLCVNVPSQPVTTTQYTTGKLSVLKAGTKVQPVLQKKGDDLRIDWGYMYVAAPASANTVQYISTAGDAMKAFVNESVAGTQQDKELVLSTVVKLADVDKTGREQLFLLGYDDVYALQYFSANIKAWWKNDTTQTIDKQLNIAYDDYAAVIKKCSLFNEQLHRDAVNAGGETYAKLCELAYRQSIAAHKLAKSPQGDILFLSKENFSNGCINTVDVTYPSAPLFLLYNPDLLKGMMNGIFYFSESGKYTKPYAAHDLGTYPLANGQVYDEGMPVEESGNMLILAGAIARAEGNAGYAKKHWKTLTTWAEYLLKEGFDPANQLCTDDFAGHLARNTNLSLKAIAGIRSYAMLAKQLGYASVAAKYEKSAKEMAANWIKLADDGDHFSLAFESKNTWSQKYNMVWDKVLNFNLFPATVYKKETDYYLTRQHKYGLPLDSRKSYTKSDWIMWTAVLTSTPADFKAFVEPIYTYVTGTHTRVPLSDWHETTDGKMVGFQARSVVGGYFMKMLDAKFNPTSVSVKR</sequence>
<dbReference type="EMBL" id="PYAW01000002">
    <property type="protein sequence ID" value="PSL48399.1"/>
    <property type="molecule type" value="Genomic_DNA"/>
</dbReference>
<dbReference type="InterPro" id="IPR008979">
    <property type="entry name" value="Galactose-bd-like_sf"/>
</dbReference>
<accession>A0A2P8HQA5</accession>
<evidence type="ECO:0000313" key="6">
    <source>
        <dbReference type="Proteomes" id="UP000240971"/>
    </source>
</evidence>
<protein>
    <submittedName>
        <fullName evidence="5">Uncharacterized protein DUF4964</fullName>
    </submittedName>
</protein>
<gene>
    <name evidence="5" type="ORF">CLV51_1021266</name>
</gene>
<reference evidence="5 6" key="1">
    <citation type="submission" date="2018-03" db="EMBL/GenBank/DDBJ databases">
        <title>Genomic Encyclopedia of Archaeal and Bacterial Type Strains, Phase II (KMG-II): from individual species to whole genera.</title>
        <authorList>
            <person name="Goeker M."/>
        </authorList>
    </citation>
    <scope>NUCLEOTIDE SEQUENCE [LARGE SCALE GENOMIC DNA]</scope>
    <source>
        <strain evidence="5 6">DSM 24859</strain>
    </source>
</reference>
<dbReference type="AlphaFoldDB" id="A0A2P8HQA5"/>
<keyword evidence="1" id="KW-0732">Signal</keyword>
<evidence type="ECO:0000259" key="2">
    <source>
        <dbReference type="Pfam" id="PF16334"/>
    </source>
</evidence>
<dbReference type="GO" id="GO:0005975">
    <property type="term" value="P:carbohydrate metabolic process"/>
    <property type="evidence" value="ECO:0007669"/>
    <property type="project" value="InterPro"/>
</dbReference>
<comment type="caution">
    <text evidence="5">The sequence shown here is derived from an EMBL/GenBank/DDBJ whole genome shotgun (WGS) entry which is preliminary data.</text>
</comment>
<dbReference type="Gene3D" id="2.60.120.260">
    <property type="entry name" value="Galactose-binding domain-like"/>
    <property type="match status" value="1"/>
</dbReference>
<keyword evidence="6" id="KW-1185">Reference proteome</keyword>
<dbReference type="InterPro" id="IPR052743">
    <property type="entry name" value="Glutaminase_GtaA"/>
</dbReference>
<evidence type="ECO:0000313" key="5">
    <source>
        <dbReference type="EMBL" id="PSL48399.1"/>
    </source>
</evidence>
<feature type="domain" description="Glutaminase A central" evidence="3">
    <location>
        <begin position="472"/>
        <end position="808"/>
    </location>
</feature>
<name>A0A2P8HQA5_CHINA</name>
<dbReference type="PANTHER" id="PTHR31987:SF1">
    <property type="entry name" value="GLUTAMINASE A"/>
    <property type="match status" value="1"/>
</dbReference>
<dbReference type="Pfam" id="PF16334">
    <property type="entry name" value="DUF4964"/>
    <property type="match status" value="1"/>
</dbReference>
<feature type="domain" description="DUF4964" evidence="2">
    <location>
        <begin position="19"/>
        <end position="83"/>
    </location>
</feature>
<dbReference type="PANTHER" id="PTHR31987">
    <property type="entry name" value="GLUTAMINASE A-RELATED"/>
    <property type="match status" value="1"/>
</dbReference>
<dbReference type="RefSeq" id="WP_106528776.1">
    <property type="nucleotide sequence ID" value="NZ_PYAW01000002.1"/>
</dbReference>
<dbReference type="Pfam" id="PF17168">
    <property type="entry name" value="DUF5127"/>
    <property type="match status" value="1"/>
</dbReference>
<dbReference type="SUPFAM" id="SSF48208">
    <property type="entry name" value="Six-hairpin glycosidases"/>
    <property type="match status" value="1"/>
</dbReference>
<dbReference type="Pfam" id="PF16335">
    <property type="entry name" value="GtaA_6_Hairpin"/>
    <property type="match status" value="1"/>
</dbReference>
<dbReference type="SUPFAM" id="SSF49785">
    <property type="entry name" value="Galactose-binding domain-like"/>
    <property type="match status" value="1"/>
</dbReference>
<feature type="chain" id="PRO_5015177164" evidence="1">
    <location>
        <begin position="19"/>
        <end position="823"/>
    </location>
</feature>
<evidence type="ECO:0000259" key="3">
    <source>
        <dbReference type="Pfam" id="PF16335"/>
    </source>
</evidence>
<dbReference type="InterPro" id="IPR032515">
    <property type="entry name" value="DUF4964"/>
</dbReference>
<dbReference type="InterPro" id="IPR032514">
    <property type="entry name" value="GtaA_central"/>
</dbReference>
<dbReference type="InterPro" id="IPR033433">
    <property type="entry name" value="GtaA_N"/>
</dbReference>
<feature type="domain" description="Glutaminase A N-terminal" evidence="4">
    <location>
        <begin position="245"/>
        <end position="466"/>
    </location>
</feature>
<evidence type="ECO:0000256" key="1">
    <source>
        <dbReference type="SAM" id="SignalP"/>
    </source>
</evidence>
<dbReference type="InterPro" id="IPR008928">
    <property type="entry name" value="6-hairpin_glycosidase_sf"/>
</dbReference>
<feature type="signal peptide" evidence="1">
    <location>
        <begin position="1"/>
        <end position="18"/>
    </location>
</feature>
<evidence type="ECO:0000259" key="4">
    <source>
        <dbReference type="Pfam" id="PF17168"/>
    </source>
</evidence>
<dbReference type="OrthoDB" id="175993at2"/>
<organism evidence="5 6">
    <name type="scientific">Chitinophaga niastensis</name>
    <dbReference type="NCBI Taxonomy" id="536980"/>
    <lineage>
        <taxon>Bacteria</taxon>
        <taxon>Pseudomonadati</taxon>
        <taxon>Bacteroidota</taxon>
        <taxon>Chitinophagia</taxon>
        <taxon>Chitinophagales</taxon>
        <taxon>Chitinophagaceae</taxon>
        <taxon>Chitinophaga</taxon>
    </lineage>
</organism>
<dbReference type="Proteomes" id="UP000240971">
    <property type="component" value="Unassembled WGS sequence"/>
</dbReference>